<keyword evidence="2" id="KW-0238">DNA-binding</keyword>
<gene>
    <name evidence="5" type="ORF">SAMN02745194_04876</name>
</gene>
<dbReference type="SMART" id="SM00345">
    <property type="entry name" value="HTH_GNTR"/>
    <property type="match status" value="1"/>
</dbReference>
<dbReference type="InterPro" id="IPR011711">
    <property type="entry name" value="GntR_C"/>
</dbReference>
<organism evidence="5 6">
    <name type="scientific">Muricoccus roseus</name>
    <dbReference type="NCBI Taxonomy" id="198092"/>
    <lineage>
        <taxon>Bacteria</taxon>
        <taxon>Pseudomonadati</taxon>
        <taxon>Pseudomonadota</taxon>
        <taxon>Alphaproteobacteria</taxon>
        <taxon>Acetobacterales</taxon>
        <taxon>Roseomonadaceae</taxon>
        <taxon>Muricoccus</taxon>
    </lineage>
</organism>
<sequence>MSAAETTARLRPAEPLGQRAYAEIEGMIVTGALEPGAVIGQKALAALLGLGLTPVREAMLRLEAYGLVEVVPRSGFRISEADFAQQFLLLEARRELERGLARAAALRARPEERRRMREVGEAHIAAARTGDRHAVAHCDREYKELLVQAARNPYLARAIAPIHALSRRFYFTHAGAVLPEVAQACAGVVFAASDGEVQAAAEASDRLMDLIEAFSQASLGRRP</sequence>
<evidence type="ECO:0000256" key="1">
    <source>
        <dbReference type="ARBA" id="ARBA00023015"/>
    </source>
</evidence>
<dbReference type="RefSeq" id="WP_073140209.1">
    <property type="nucleotide sequence ID" value="NZ_FQZF01000052.1"/>
</dbReference>
<dbReference type="PANTHER" id="PTHR43537:SF45">
    <property type="entry name" value="GNTR FAMILY REGULATORY PROTEIN"/>
    <property type="match status" value="1"/>
</dbReference>
<evidence type="ECO:0000256" key="2">
    <source>
        <dbReference type="ARBA" id="ARBA00023125"/>
    </source>
</evidence>
<accession>A0A1M6SAG3</accession>
<dbReference type="Gene3D" id="1.10.10.10">
    <property type="entry name" value="Winged helix-like DNA-binding domain superfamily/Winged helix DNA-binding domain"/>
    <property type="match status" value="1"/>
</dbReference>
<evidence type="ECO:0000259" key="4">
    <source>
        <dbReference type="PROSITE" id="PS50949"/>
    </source>
</evidence>
<name>A0A1M6SAG3_9PROT</name>
<keyword evidence="3" id="KW-0804">Transcription</keyword>
<dbReference type="Pfam" id="PF07729">
    <property type="entry name" value="FCD"/>
    <property type="match status" value="1"/>
</dbReference>
<evidence type="ECO:0000313" key="5">
    <source>
        <dbReference type="EMBL" id="SHK41774.1"/>
    </source>
</evidence>
<dbReference type="STRING" id="198092.SAMN02745194_04876"/>
<dbReference type="PANTHER" id="PTHR43537">
    <property type="entry name" value="TRANSCRIPTIONAL REGULATOR, GNTR FAMILY"/>
    <property type="match status" value="1"/>
</dbReference>
<dbReference type="EMBL" id="FQZF01000052">
    <property type="protein sequence ID" value="SHK41774.1"/>
    <property type="molecule type" value="Genomic_DNA"/>
</dbReference>
<evidence type="ECO:0000256" key="3">
    <source>
        <dbReference type="ARBA" id="ARBA00023163"/>
    </source>
</evidence>
<keyword evidence="1" id="KW-0805">Transcription regulation</keyword>
<feature type="domain" description="HTH gntR-type" evidence="4">
    <location>
        <begin position="14"/>
        <end position="81"/>
    </location>
</feature>
<protein>
    <submittedName>
        <fullName evidence="5">Transcriptional regulator, GntR family</fullName>
    </submittedName>
</protein>
<dbReference type="InterPro" id="IPR036390">
    <property type="entry name" value="WH_DNA-bd_sf"/>
</dbReference>
<dbReference type="Pfam" id="PF00392">
    <property type="entry name" value="GntR"/>
    <property type="match status" value="1"/>
</dbReference>
<dbReference type="PROSITE" id="PS50949">
    <property type="entry name" value="HTH_GNTR"/>
    <property type="match status" value="1"/>
</dbReference>
<dbReference type="AlphaFoldDB" id="A0A1M6SAG3"/>
<dbReference type="Gene3D" id="1.20.120.530">
    <property type="entry name" value="GntR ligand-binding domain-like"/>
    <property type="match status" value="1"/>
</dbReference>
<dbReference type="SUPFAM" id="SSF48008">
    <property type="entry name" value="GntR ligand-binding domain-like"/>
    <property type="match status" value="1"/>
</dbReference>
<dbReference type="GO" id="GO:0003700">
    <property type="term" value="F:DNA-binding transcription factor activity"/>
    <property type="evidence" value="ECO:0007669"/>
    <property type="project" value="InterPro"/>
</dbReference>
<evidence type="ECO:0000313" key="6">
    <source>
        <dbReference type="Proteomes" id="UP000184387"/>
    </source>
</evidence>
<dbReference type="InterPro" id="IPR000524">
    <property type="entry name" value="Tscrpt_reg_HTH_GntR"/>
</dbReference>
<keyword evidence="6" id="KW-1185">Reference proteome</keyword>
<dbReference type="Proteomes" id="UP000184387">
    <property type="component" value="Unassembled WGS sequence"/>
</dbReference>
<reference evidence="5 6" key="1">
    <citation type="submission" date="2016-11" db="EMBL/GenBank/DDBJ databases">
        <authorList>
            <person name="Jaros S."/>
            <person name="Januszkiewicz K."/>
            <person name="Wedrychowicz H."/>
        </authorList>
    </citation>
    <scope>NUCLEOTIDE SEQUENCE [LARGE SCALE GENOMIC DNA]</scope>
    <source>
        <strain evidence="5 6">DSM 14916</strain>
    </source>
</reference>
<dbReference type="SMART" id="SM00895">
    <property type="entry name" value="FCD"/>
    <property type="match status" value="1"/>
</dbReference>
<dbReference type="InterPro" id="IPR036388">
    <property type="entry name" value="WH-like_DNA-bd_sf"/>
</dbReference>
<dbReference type="GO" id="GO:0003677">
    <property type="term" value="F:DNA binding"/>
    <property type="evidence" value="ECO:0007669"/>
    <property type="project" value="UniProtKB-KW"/>
</dbReference>
<proteinExistence type="predicted"/>
<dbReference type="OrthoDB" id="9806293at2"/>
<dbReference type="SUPFAM" id="SSF46785">
    <property type="entry name" value="Winged helix' DNA-binding domain"/>
    <property type="match status" value="1"/>
</dbReference>
<dbReference type="InterPro" id="IPR008920">
    <property type="entry name" value="TF_FadR/GntR_C"/>
</dbReference>